<feature type="region of interest" description="Disordered" evidence="1">
    <location>
        <begin position="1"/>
        <end position="23"/>
    </location>
</feature>
<organism evidence="2 3">
    <name type="scientific">Trifolium medium</name>
    <dbReference type="NCBI Taxonomy" id="97028"/>
    <lineage>
        <taxon>Eukaryota</taxon>
        <taxon>Viridiplantae</taxon>
        <taxon>Streptophyta</taxon>
        <taxon>Embryophyta</taxon>
        <taxon>Tracheophyta</taxon>
        <taxon>Spermatophyta</taxon>
        <taxon>Magnoliopsida</taxon>
        <taxon>eudicotyledons</taxon>
        <taxon>Gunneridae</taxon>
        <taxon>Pentapetalae</taxon>
        <taxon>rosids</taxon>
        <taxon>fabids</taxon>
        <taxon>Fabales</taxon>
        <taxon>Fabaceae</taxon>
        <taxon>Papilionoideae</taxon>
        <taxon>50 kb inversion clade</taxon>
        <taxon>NPAAA clade</taxon>
        <taxon>Hologalegina</taxon>
        <taxon>IRL clade</taxon>
        <taxon>Trifolieae</taxon>
        <taxon>Trifolium</taxon>
    </lineage>
</organism>
<proteinExistence type="predicted"/>
<evidence type="ECO:0000313" key="3">
    <source>
        <dbReference type="Proteomes" id="UP000265520"/>
    </source>
</evidence>
<dbReference type="PANTHER" id="PTHR31100:SF63">
    <property type="entry name" value="AT-HOOK MOTIF NUCLEAR-LOCALIZED PROTEIN"/>
    <property type="match status" value="1"/>
</dbReference>
<protein>
    <submittedName>
        <fullName evidence="2">AT hook motif DNA-binding family protein</fullName>
    </submittedName>
</protein>
<feature type="compositionally biased region" description="Low complexity" evidence="1">
    <location>
        <begin position="13"/>
        <end position="22"/>
    </location>
</feature>
<dbReference type="InterPro" id="IPR014476">
    <property type="entry name" value="AHL15-29"/>
</dbReference>
<sequence>MVRDNKRYMVSHTTNNNNTNNNLIMPTQWLTQPSFSRHISIPQEQREKLATSSSKRPRGKFPRSNNNPKSPVVIEKITESPMKMILIEIPVGKDIVGALINLAQRHQSCLTVLRGDGHVFGGIVGGRIKAASVVLITAILLRKPKFHRLVNIDGNVFEIEERVTPNSNNNNNNN</sequence>
<name>A0A392PVB4_9FABA</name>
<dbReference type="GO" id="GO:0003680">
    <property type="term" value="F:minor groove of adenine-thymine-rich DNA binding"/>
    <property type="evidence" value="ECO:0007669"/>
    <property type="project" value="InterPro"/>
</dbReference>
<dbReference type="EMBL" id="LXQA010097188">
    <property type="protein sequence ID" value="MCI15612.1"/>
    <property type="molecule type" value="Genomic_DNA"/>
</dbReference>
<feature type="non-terminal residue" evidence="2">
    <location>
        <position position="174"/>
    </location>
</feature>
<dbReference type="AlphaFoldDB" id="A0A392PVB4"/>
<comment type="caution">
    <text evidence="2">The sequence shown here is derived from an EMBL/GenBank/DDBJ whole genome shotgun (WGS) entry which is preliminary data.</text>
</comment>
<dbReference type="GO" id="GO:0003700">
    <property type="term" value="F:DNA-binding transcription factor activity"/>
    <property type="evidence" value="ECO:0007669"/>
    <property type="project" value="TreeGrafter"/>
</dbReference>
<accession>A0A392PVB4</accession>
<evidence type="ECO:0000313" key="2">
    <source>
        <dbReference type="EMBL" id="MCI15612.1"/>
    </source>
</evidence>
<evidence type="ECO:0000256" key="1">
    <source>
        <dbReference type="SAM" id="MobiDB-lite"/>
    </source>
</evidence>
<dbReference type="Proteomes" id="UP000265520">
    <property type="component" value="Unassembled WGS sequence"/>
</dbReference>
<keyword evidence="2" id="KW-0238">DNA-binding</keyword>
<dbReference type="PANTHER" id="PTHR31100">
    <property type="entry name" value="AT-HOOK MOTIF NUCLEAR-LOCALIZED PROTEIN 15"/>
    <property type="match status" value="1"/>
</dbReference>
<keyword evidence="3" id="KW-1185">Reference proteome</keyword>
<feature type="region of interest" description="Disordered" evidence="1">
    <location>
        <begin position="42"/>
        <end position="71"/>
    </location>
</feature>
<dbReference type="GO" id="GO:0005634">
    <property type="term" value="C:nucleus"/>
    <property type="evidence" value="ECO:0007669"/>
    <property type="project" value="TreeGrafter"/>
</dbReference>
<reference evidence="2 3" key="1">
    <citation type="journal article" date="2018" name="Front. Plant Sci.">
        <title>Red Clover (Trifolium pratense) and Zigzag Clover (T. medium) - A Picture of Genomic Similarities and Differences.</title>
        <authorList>
            <person name="Dluhosova J."/>
            <person name="Istvanek J."/>
            <person name="Nedelnik J."/>
            <person name="Repkova J."/>
        </authorList>
    </citation>
    <scope>NUCLEOTIDE SEQUENCE [LARGE SCALE GENOMIC DNA]</scope>
    <source>
        <strain evidence="3">cv. 10/8</strain>
        <tissue evidence="2">Leaf</tissue>
    </source>
</reference>